<keyword evidence="1" id="KW-1133">Transmembrane helix</keyword>
<sequence>MVLCYRLDSQGRRPQIKVDFSVWYCVIVWQLPSSFSLNGFLVGNCIMLFLGEDFDSLLDDSELYLQAHVKRRCPNTRHRAPVFWTFHH</sequence>
<dbReference type="AlphaFoldDB" id="A0AAW1N177"/>
<name>A0AAW1N177_POPJA</name>
<gene>
    <name evidence="2" type="ORF">QE152_g1950</name>
</gene>
<evidence type="ECO:0000313" key="3">
    <source>
        <dbReference type="Proteomes" id="UP001458880"/>
    </source>
</evidence>
<feature type="transmembrane region" description="Helical" evidence="1">
    <location>
        <begin position="21"/>
        <end position="50"/>
    </location>
</feature>
<keyword evidence="1" id="KW-0812">Transmembrane</keyword>
<dbReference type="Proteomes" id="UP001458880">
    <property type="component" value="Unassembled WGS sequence"/>
</dbReference>
<organism evidence="2 3">
    <name type="scientific">Popillia japonica</name>
    <name type="common">Japanese beetle</name>
    <dbReference type="NCBI Taxonomy" id="7064"/>
    <lineage>
        <taxon>Eukaryota</taxon>
        <taxon>Metazoa</taxon>
        <taxon>Ecdysozoa</taxon>
        <taxon>Arthropoda</taxon>
        <taxon>Hexapoda</taxon>
        <taxon>Insecta</taxon>
        <taxon>Pterygota</taxon>
        <taxon>Neoptera</taxon>
        <taxon>Endopterygota</taxon>
        <taxon>Coleoptera</taxon>
        <taxon>Polyphaga</taxon>
        <taxon>Scarabaeiformia</taxon>
        <taxon>Scarabaeidae</taxon>
        <taxon>Rutelinae</taxon>
        <taxon>Popillia</taxon>
    </lineage>
</organism>
<keyword evidence="1" id="KW-0472">Membrane</keyword>
<accession>A0AAW1N177</accession>
<proteinExistence type="predicted"/>
<comment type="caution">
    <text evidence="2">The sequence shown here is derived from an EMBL/GenBank/DDBJ whole genome shotgun (WGS) entry which is preliminary data.</text>
</comment>
<evidence type="ECO:0000313" key="2">
    <source>
        <dbReference type="EMBL" id="KAK9753641.1"/>
    </source>
</evidence>
<protein>
    <submittedName>
        <fullName evidence="2">Uncharacterized protein</fullName>
    </submittedName>
</protein>
<evidence type="ECO:0000256" key="1">
    <source>
        <dbReference type="SAM" id="Phobius"/>
    </source>
</evidence>
<reference evidence="2 3" key="1">
    <citation type="journal article" date="2024" name="BMC Genomics">
        <title>De novo assembly and annotation of Popillia japonica's genome with initial clues to its potential as an invasive pest.</title>
        <authorList>
            <person name="Cucini C."/>
            <person name="Boschi S."/>
            <person name="Funari R."/>
            <person name="Cardaioli E."/>
            <person name="Iannotti N."/>
            <person name="Marturano G."/>
            <person name="Paoli F."/>
            <person name="Bruttini M."/>
            <person name="Carapelli A."/>
            <person name="Frati F."/>
            <person name="Nardi F."/>
        </authorList>
    </citation>
    <scope>NUCLEOTIDE SEQUENCE [LARGE SCALE GENOMIC DNA]</scope>
    <source>
        <strain evidence="2">DMR45628</strain>
    </source>
</reference>
<keyword evidence="3" id="KW-1185">Reference proteome</keyword>
<dbReference type="EMBL" id="JASPKY010000012">
    <property type="protein sequence ID" value="KAK9753641.1"/>
    <property type="molecule type" value="Genomic_DNA"/>
</dbReference>